<dbReference type="VEuPathDB" id="FungiDB:I7I52_05891"/>
<feature type="chain" id="PRO_5034638491" description="Secreted protein" evidence="1">
    <location>
        <begin position="19"/>
        <end position="81"/>
    </location>
</feature>
<gene>
    <name evidence="2" type="ORF">I7I52_05891</name>
</gene>
<organism evidence="2 3">
    <name type="scientific">Ajellomyces capsulatus</name>
    <name type="common">Darling's disease fungus</name>
    <name type="synonym">Histoplasma capsulatum</name>
    <dbReference type="NCBI Taxonomy" id="5037"/>
    <lineage>
        <taxon>Eukaryota</taxon>
        <taxon>Fungi</taxon>
        <taxon>Dikarya</taxon>
        <taxon>Ascomycota</taxon>
        <taxon>Pezizomycotina</taxon>
        <taxon>Eurotiomycetes</taxon>
        <taxon>Eurotiomycetidae</taxon>
        <taxon>Onygenales</taxon>
        <taxon>Ajellomycetaceae</taxon>
        <taxon>Histoplasma</taxon>
    </lineage>
</organism>
<evidence type="ECO:0008006" key="4">
    <source>
        <dbReference type="Google" id="ProtNLM"/>
    </source>
</evidence>
<evidence type="ECO:0000313" key="2">
    <source>
        <dbReference type="EMBL" id="KAG5295582.1"/>
    </source>
</evidence>
<proteinExistence type="predicted"/>
<reference evidence="2 3" key="1">
    <citation type="submission" date="2021-01" db="EMBL/GenBank/DDBJ databases">
        <title>Chromosome-level genome assembly of a human fungal pathogen reveals clustering of transcriptionally co-regulated genes.</title>
        <authorList>
            <person name="Voorhies M."/>
            <person name="Cohen S."/>
            <person name="Shea T.P."/>
            <person name="Petrus S."/>
            <person name="Munoz J.F."/>
            <person name="Poplawski S."/>
            <person name="Goldman W.E."/>
            <person name="Michael T."/>
            <person name="Cuomo C.A."/>
            <person name="Sil A."/>
            <person name="Beyhan S."/>
        </authorList>
    </citation>
    <scope>NUCLEOTIDE SEQUENCE [LARGE SCALE GENOMIC DNA]</scope>
    <source>
        <strain evidence="2 3">G184AR</strain>
    </source>
</reference>
<accession>A0A8H7YQ07</accession>
<comment type="caution">
    <text evidence="2">The sequence shown here is derived from an EMBL/GenBank/DDBJ whole genome shotgun (WGS) entry which is preliminary data.</text>
</comment>
<keyword evidence="1" id="KW-0732">Signal</keyword>
<dbReference type="Proteomes" id="UP000670092">
    <property type="component" value="Unassembled WGS sequence"/>
</dbReference>
<feature type="signal peptide" evidence="1">
    <location>
        <begin position="1"/>
        <end position="18"/>
    </location>
</feature>
<evidence type="ECO:0000313" key="3">
    <source>
        <dbReference type="Proteomes" id="UP000670092"/>
    </source>
</evidence>
<dbReference type="AlphaFoldDB" id="A0A8H7YQ07"/>
<dbReference type="EMBL" id="JAEVHI010000003">
    <property type="protein sequence ID" value="KAG5295582.1"/>
    <property type="molecule type" value="Genomic_DNA"/>
</dbReference>
<evidence type="ECO:0000256" key="1">
    <source>
        <dbReference type="SAM" id="SignalP"/>
    </source>
</evidence>
<name>A0A8H7YQ07_AJECA</name>
<protein>
    <recommendedName>
        <fullName evidence="4">Secreted protein</fullName>
    </recommendedName>
</protein>
<sequence length="81" mass="8854">MGCSIVTFFFFFPGRCSTSICTPSLLAPGLYSCKFSHSEDPLPSMGKWWTCQIHASLCRGEPRFSATSCQATPSHPLLCMG</sequence>